<gene>
    <name evidence="1" type="ORF">HCDG_07949</name>
</gene>
<dbReference type="EMBL" id="GG692432">
    <property type="protein sequence ID" value="EER38214.1"/>
    <property type="molecule type" value="Genomic_DNA"/>
</dbReference>
<dbReference type="VEuPathDB" id="FungiDB:HCDG_07949"/>
<dbReference type="Proteomes" id="UP000002624">
    <property type="component" value="Unassembled WGS sequence"/>
</dbReference>
<organism evidence="1 2">
    <name type="scientific">Ajellomyces capsulatus (strain H143)</name>
    <name type="common">Darling's disease fungus</name>
    <name type="synonym">Histoplasma capsulatum</name>
    <dbReference type="NCBI Taxonomy" id="544712"/>
    <lineage>
        <taxon>Eukaryota</taxon>
        <taxon>Fungi</taxon>
        <taxon>Dikarya</taxon>
        <taxon>Ascomycota</taxon>
        <taxon>Pezizomycotina</taxon>
        <taxon>Eurotiomycetes</taxon>
        <taxon>Eurotiomycetidae</taxon>
        <taxon>Onygenales</taxon>
        <taxon>Ajellomycetaceae</taxon>
        <taxon>Histoplasma</taxon>
    </lineage>
</organism>
<dbReference type="AlphaFoldDB" id="C6HP18"/>
<dbReference type="HOGENOM" id="CLU_3279344_0_0_1"/>
<name>C6HP18_AJECH</name>
<evidence type="ECO:0000313" key="2">
    <source>
        <dbReference type="Proteomes" id="UP000002624"/>
    </source>
</evidence>
<accession>C6HP18</accession>
<protein>
    <submittedName>
        <fullName evidence="1">Uncharacterized protein</fullName>
    </submittedName>
</protein>
<evidence type="ECO:0000313" key="1">
    <source>
        <dbReference type="EMBL" id="EER38214.1"/>
    </source>
</evidence>
<sequence>MGALKVHLFQPFLQTGSGLLVISPPVATSPTGVINKVSNGG</sequence>
<reference evidence="2" key="1">
    <citation type="submission" date="2009-05" db="EMBL/GenBank/DDBJ databases">
        <title>The genome sequence of Ajellomyces capsulatus strain H143.</title>
        <authorList>
            <person name="Champion M."/>
            <person name="Cuomo C.A."/>
            <person name="Ma L.-J."/>
            <person name="Henn M.R."/>
            <person name="Sil A."/>
            <person name="Goldman B."/>
            <person name="Young S.K."/>
            <person name="Kodira C.D."/>
            <person name="Zeng Q."/>
            <person name="Koehrsen M."/>
            <person name="Alvarado L."/>
            <person name="Berlin A.M."/>
            <person name="Borenstein D."/>
            <person name="Chen Z."/>
            <person name="Engels R."/>
            <person name="Freedman E."/>
            <person name="Gellesch M."/>
            <person name="Goldberg J."/>
            <person name="Griggs A."/>
            <person name="Gujja S."/>
            <person name="Heiman D.I."/>
            <person name="Hepburn T.A."/>
            <person name="Howarth C."/>
            <person name="Jen D."/>
            <person name="Larson L."/>
            <person name="Lewis B."/>
            <person name="Mehta T."/>
            <person name="Park D."/>
            <person name="Pearson M."/>
            <person name="Roberts A."/>
            <person name="Saif S."/>
            <person name="Shea T.D."/>
            <person name="Shenoy N."/>
            <person name="Sisk P."/>
            <person name="Stolte C."/>
            <person name="Sykes S."/>
            <person name="Walk T."/>
            <person name="White J."/>
            <person name="Yandava C."/>
            <person name="Klein B."/>
            <person name="McEwen J.G."/>
            <person name="Puccia R."/>
            <person name="Goldman G.H."/>
            <person name="Felipe M.S."/>
            <person name="Nino-Vega G."/>
            <person name="San-Blas G."/>
            <person name="Taylor J.W."/>
            <person name="Mendoza L."/>
            <person name="Galagan J.E."/>
            <person name="Nusbaum C."/>
            <person name="Birren B.W."/>
        </authorList>
    </citation>
    <scope>NUCLEOTIDE SEQUENCE [LARGE SCALE GENOMIC DNA]</scope>
    <source>
        <strain evidence="2">H143</strain>
    </source>
</reference>
<proteinExistence type="predicted"/>